<keyword evidence="1" id="KW-0677">Repeat</keyword>
<dbReference type="PANTHER" id="PTHR24036">
    <property type="entry name" value="SKELETOR-RELATED"/>
    <property type="match status" value="1"/>
</dbReference>
<dbReference type="Pfam" id="PF10517">
    <property type="entry name" value="DM13"/>
    <property type="match status" value="1"/>
</dbReference>
<dbReference type="AlphaFoldDB" id="A0A6A0H140"/>
<accession>A0A6A0H140</accession>
<sequence>MYIIRFSILDARFWVGRGDKPGSDGTVVPDENGSTNPLKRYEGKTIVITLPDHLTVFDIDYLSVWCKAFFADFGNVRIPATLNVPPSLKMLGVAPQNSGNRVVNINQQNRLSESGDSLGQQNALINFGETPDSIASITNPQLSAEINPGILTTNPVALQPNLVNTNTGANAATSSDSAALLTSITSLLPEAPHNWDAHLKTKPKSNQHNWTAASHVKSFDDNETRKEETNFSLQTKSNLNNPTPKSQNPHVDSYANTKLNCEVLYDDLALEVRWAVAGESIVMQLVGRVGGDVVTAWLERDTGRGFAEDYFLGAKAQCQGGRGSCPDTDSRGSNDVRLLNAALINDFTMLTFQRPLRATDATDRPIYTNNSQAVIWAVGPVNAQGHTSYHTLRTRGDMFVDFGRTPRWNCPLPDEPVTPTPSAAQARQPATTPVASNVPQAVTPSPNAWYIPPIPCYEPEDGVFYAQIGPTAGENGYNAITGHVGWGVAFYINGLLIPEIHVVRGKSYTFVVEGGYDEANPSRSHPLYITDDPEGGYEHKSPQERAQVKVFAGVDFDANGNPTPTSFGRLCEWKANPDQPSDAFTSFGAFQRTLNLDCKEGQPGILQWTPDANTPDTVYYQCFSHRYLGWKIHVHDTCDAAAQRSSLGTGGK</sequence>
<feature type="domain" description="DM13" evidence="4">
    <location>
        <begin position="1"/>
        <end position="79"/>
    </location>
</feature>
<dbReference type="PROSITE" id="PS51549">
    <property type="entry name" value="DM13"/>
    <property type="match status" value="1"/>
</dbReference>
<feature type="region of interest" description="Disordered" evidence="2">
    <location>
        <begin position="215"/>
        <end position="252"/>
    </location>
</feature>
<name>A0A6A0H140_HYAAZ</name>
<feature type="domain" description="DOMON" evidence="3">
    <location>
        <begin position="245"/>
        <end position="379"/>
    </location>
</feature>
<dbReference type="PANTHER" id="PTHR24036:SF13">
    <property type="entry name" value="PROTEIN SKELETOR, ISOFORMS D_E"/>
    <property type="match status" value="1"/>
</dbReference>
<evidence type="ECO:0000256" key="2">
    <source>
        <dbReference type="SAM" id="MobiDB-lite"/>
    </source>
</evidence>
<protein>
    <recommendedName>
        <fullName evidence="6">DM13 domain-containing protein</fullName>
    </recommendedName>
</protein>
<reference evidence="5" key="3">
    <citation type="submission" date="2019-06" db="EMBL/GenBank/DDBJ databases">
        <authorList>
            <person name="Poynton C."/>
            <person name="Hasenbein S."/>
            <person name="Benoit J.B."/>
            <person name="Sepulveda M.S."/>
            <person name="Poelchau M.F."/>
            <person name="Murali S.C."/>
            <person name="Chen S."/>
            <person name="Glastad K.M."/>
            <person name="Werren J.H."/>
            <person name="Vineis J.H."/>
            <person name="Bowen J.L."/>
            <person name="Friedrich M."/>
            <person name="Jones J."/>
            <person name="Robertson H.M."/>
            <person name="Feyereisen R."/>
            <person name="Mechler-Hickson A."/>
            <person name="Mathers N."/>
            <person name="Lee C.E."/>
            <person name="Colbourne J.K."/>
            <person name="Biales A."/>
            <person name="Johnston J.S."/>
            <person name="Wellborn G.A."/>
            <person name="Rosendale A.J."/>
            <person name="Cridge A.G."/>
            <person name="Munoz-Torres M.C."/>
            <person name="Bain P.A."/>
            <person name="Manny A.R."/>
            <person name="Major K.M."/>
            <person name="Lambert F.N."/>
            <person name="Vulpe C.D."/>
            <person name="Tuck P."/>
            <person name="Blalock B.J."/>
            <person name="Lin Y.-Y."/>
            <person name="Smith M.E."/>
            <person name="Ochoa-Acuna H."/>
            <person name="Chen M.-J.M."/>
            <person name="Childers C.P."/>
            <person name="Qu J."/>
            <person name="Dugan S."/>
            <person name="Lee S.L."/>
            <person name="Chao H."/>
            <person name="Dinh H."/>
            <person name="Han Y."/>
            <person name="Doddapaneni H."/>
            <person name="Worley K.C."/>
            <person name="Muzny D.M."/>
            <person name="Gibbs R.A."/>
            <person name="Richards S."/>
        </authorList>
    </citation>
    <scope>NUCLEOTIDE SEQUENCE</scope>
    <source>
        <strain evidence="5">HAZT.00-mixed</strain>
        <tissue evidence="5">Whole organism</tissue>
    </source>
</reference>
<evidence type="ECO:0000259" key="4">
    <source>
        <dbReference type="PROSITE" id="PS51549"/>
    </source>
</evidence>
<reference evidence="5" key="1">
    <citation type="submission" date="2014-08" db="EMBL/GenBank/DDBJ databases">
        <authorList>
            <person name="Murali S."/>
            <person name="Richards S."/>
            <person name="Bandaranaike D."/>
            <person name="Bellair M."/>
            <person name="Blankenburg K."/>
            <person name="Chao H."/>
            <person name="Dinh H."/>
            <person name="Doddapaneni H."/>
            <person name="Dugan-Rocha S."/>
            <person name="Elkadiri S."/>
            <person name="Gnanaolivu R."/>
            <person name="Hughes D."/>
            <person name="Lee S."/>
            <person name="Li M."/>
            <person name="Ming W."/>
            <person name="Munidasa M."/>
            <person name="Muniz J."/>
            <person name="Nguyen L."/>
            <person name="Osuji N."/>
            <person name="Pu L.-L."/>
            <person name="Puazo M."/>
            <person name="Skinner E."/>
            <person name="Qu C."/>
            <person name="Quiroz J."/>
            <person name="Raj R."/>
            <person name="Weissenberger G."/>
            <person name="Xin Y."/>
            <person name="Zou X."/>
            <person name="Han Y."/>
            <person name="Worley K."/>
            <person name="Muzny D."/>
            <person name="Gibbs R."/>
        </authorList>
    </citation>
    <scope>NUCLEOTIDE SEQUENCE</scope>
    <source>
        <strain evidence="5">HAZT.00-mixed</strain>
        <tissue evidence="5">Whole organism</tissue>
    </source>
</reference>
<comment type="caution">
    <text evidence="5">The sequence shown here is derived from an EMBL/GenBank/DDBJ whole genome shotgun (WGS) entry which is preliminary data.</text>
</comment>
<evidence type="ECO:0000256" key="1">
    <source>
        <dbReference type="ARBA" id="ARBA00022737"/>
    </source>
</evidence>
<dbReference type="PROSITE" id="PS50836">
    <property type="entry name" value="DOMON"/>
    <property type="match status" value="1"/>
</dbReference>
<evidence type="ECO:0008006" key="6">
    <source>
        <dbReference type="Google" id="ProtNLM"/>
    </source>
</evidence>
<dbReference type="SMART" id="SM00686">
    <property type="entry name" value="DM13"/>
    <property type="match status" value="1"/>
</dbReference>
<organism evidence="5">
    <name type="scientific">Hyalella azteca</name>
    <name type="common">Amphipod</name>
    <dbReference type="NCBI Taxonomy" id="294128"/>
    <lineage>
        <taxon>Eukaryota</taxon>
        <taxon>Metazoa</taxon>
        <taxon>Ecdysozoa</taxon>
        <taxon>Arthropoda</taxon>
        <taxon>Crustacea</taxon>
        <taxon>Multicrustacea</taxon>
        <taxon>Malacostraca</taxon>
        <taxon>Eumalacostraca</taxon>
        <taxon>Peracarida</taxon>
        <taxon>Amphipoda</taxon>
        <taxon>Senticaudata</taxon>
        <taxon>Talitrida</taxon>
        <taxon>Talitroidea</taxon>
        <taxon>Hyalellidae</taxon>
        <taxon>Hyalella</taxon>
    </lineage>
</organism>
<dbReference type="CDD" id="cd09631">
    <property type="entry name" value="DOMON_DOH"/>
    <property type="match status" value="1"/>
</dbReference>
<dbReference type="InterPro" id="IPR057443">
    <property type="entry name" value="At5g54830-like"/>
</dbReference>
<dbReference type="InterPro" id="IPR052126">
    <property type="entry name" value="Spindle_Org/Thrombomodulin"/>
</dbReference>
<dbReference type="InterPro" id="IPR005018">
    <property type="entry name" value="DOMON_domain"/>
</dbReference>
<gene>
    <name evidence="5" type="ORF">HAZT_HAZT002925</name>
</gene>
<evidence type="ECO:0000259" key="3">
    <source>
        <dbReference type="PROSITE" id="PS50836"/>
    </source>
</evidence>
<reference evidence="5" key="2">
    <citation type="journal article" date="2018" name="Environ. Sci. Technol.">
        <title>The Toxicogenome of Hyalella azteca: A Model for Sediment Ecotoxicology and Evolutionary Toxicology.</title>
        <authorList>
            <person name="Poynton H.C."/>
            <person name="Hasenbein S."/>
            <person name="Benoit J.B."/>
            <person name="Sepulveda M.S."/>
            <person name="Poelchau M.F."/>
            <person name="Hughes D.S.T."/>
            <person name="Murali S.C."/>
            <person name="Chen S."/>
            <person name="Glastad K.M."/>
            <person name="Goodisman M.A.D."/>
            <person name="Werren J.H."/>
            <person name="Vineis J.H."/>
            <person name="Bowen J.L."/>
            <person name="Friedrich M."/>
            <person name="Jones J."/>
            <person name="Robertson H.M."/>
            <person name="Feyereisen R."/>
            <person name="Mechler-Hickson A."/>
            <person name="Mathers N."/>
            <person name="Lee C.E."/>
            <person name="Colbourne J.K."/>
            <person name="Biales A."/>
            <person name="Johnston J.S."/>
            <person name="Wellborn G.A."/>
            <person name="Rosendale A.J."/>
            <person name="Cridge A.G."/>
            <person name="Munoz-Torres M.C."/>
            <person name="Bain P.A."/>
            <person name="Manny A.R."/>
            <person name="Major K.M."/>
            <person name="Lambert F.N."/>
            <person name="Vulpe C.D."/>
            <person name="Tuck P."/>
            <person name="Blalock B.J."/>
            <person name="Lin Y.Y."/>
            <person name="Smith M.E."/>
            <person name="Ochoa-Acuna H."/>
            <person name="Chen M.M."/>
            <person name="Childers C.P."/>
            <person name="Qu J."/>
            <person name="Dugan S."/>
            <person name="Lee S.L."/>
            <person name="Chao H."/>
            <person name="Dinh H."/>
            <person name="Han Y."/>
            <person name="Doddapaneni H."/>
            <person name="Worley K.C."/>
            <person name="Muzny D.M."/>
            <person name="Gibbs R.A."/>
            <person name="Richards S."/>
        </authorList>
    </citation>
    <scope>NUCLEOTIDE SEQUENCE</scope>
    <source>
        <strain evidence="5">HAZT.00-mixed</strain>
        <tissue evidence="5">Whole organism</tissue>
    </source>
</reference>
<dbReference type="InterPro" id="IPR045266">
    <property type="entry name" value="DOH_DOMON"/>
</dbReference>
<feature type="compositionally biased region" description="Basic and acidic residues" evidence="2">
    <location>
        <begin position="217"/>
        <end position="229"/>
    </location>
</feature>
<dbReference type="Proteomes" id="UP000711488">
    <property type="component" value="Unassembled WGS sequence"/>
</dbReference>
<feature type="compositionally biased region" description="Polar residues" evidence="2">
    <location>
        <begin position="230"/>
        <end position="252"/>
    </location>
</feature>
<proteinExistence type="predicted"/>
<dbReference type="InterPro" id="IPR019545">
    <property type="entry name" value="DM13_domain"/>
</dbReference>
<dbReference type="EMBL" id="JQDR03009708">
    <property type="protein sequence ID" value="KAA0195331.1"/>
    <property type="molecule type" value="Genomic_DNA"/>
</dbReference>
<evidence type="ECO:0000313" key="5">
    <source>
        <dbReference type="EMBL" id="KAA0195331.1"/>
    </source>
</evidence>
<dbReference type="Pfam" id="PF25489">
    <property type="entry name" value="At5g54830"/>
    <property type="match status" value="1"/>
</dbReference>
<dbReference type="Pfam" id="PF03351">
    <property type="entry name" value="DOMON"/>
    <property type="match status" value="1"/>
</dbReference>